<dbReference type="AlphaFoldDB" id="A0A151AIU4"/>
<keyword evidence="2" id="KW-1185">Reference proteome</keyword>
<protein>
    <submittedName>
        <fullName evidence="1">Uncharacterized protein</fullName>
    </submittedName>
</protein>
<dbReference type="EMBL" id="LTAZ01000001">
    <property type="protein sequence ID" value="KYH27512.1"/>
    <property type="molecule type" value="Genomic_DNA"/>
</dbReference>
<reference evidence="1 2" key="1">
    <citation type="submission" date="2016-02" db="EMBL/GenBank/DDBJ databases">
        <title>Genome sequence of Halalkalicoccus paucihalophilus DSM 24557.</title>
        <authorList>
            <person name="Poehlein A."/>
            <person name="Daniel R."/>
        </authorList>
    </citation>
    <scope>NUCLEOTIDE SEQUENCE [LARGE SCALE GENOMIC DNA]</scope>
    <source>
        <strain evidence="1 2">DSM 24557</strain>
    </source>
</reference>
<gene>
    <name evidence="1" type="ORF">HAPAU_01800</name>
</gene>
<organism evidence="1 2">
    <name type="scientific">Halalkalicoccus paucihalophilus</name>
    <dbReference type="NCBI Taxonomy" id="1008153"/>
    <lineage>
        <taxon>Archaea</taxon>
        <taxon>Methanobacteriati</taxon>
        <taxon>Methanobacteriota</taxon>
        <taxon>Stenosarchaea group</taxon>
        <taxon>Halobacteria</taxon>
        <taxon>Halobacteriales</taxon>
        <taxon>Halococcaceae</taxon>
        <taxon>Halalkalicoccus</taxon>
    </lineage>
</organism>
<proteinExistence type="predicted"/>
<evidence type="ECO:0000313" key="1">
    <source>
        <dbReference type="EMBL" id="KYH27512.1"/>
    </source>
</evidence>
<comment type="caution">
    <text evidence="1">The sequence shown here is derived from an EMBL/GenBank/DDBJ whole genome shotgun (WGS) entry which is preliminary data.</text>
</comment>
<accession>A0A151AIU4</accession>
<dbReference type="Proteomes" id="UP000075321">
    <property type="component" value="Unassembled WGS sequence"/>
</dbReference>
<sequence>MSPTKIRERLTETEGRVDPEEFVSALDYVRGK</sequence>
<name>A0A151AIU4_9EURY</name>
<evidence type="ECO:0000313" key="2">
    <source>
        <dbReference type="Proteomes" id="UP000075321"/>
    </source>
</evidence>
<dbReference type="PATRIC" id="fig|1008153.3.peg.183"/>